<dbReference type="Proteomes" id="UP000185812">
    <property type="component" value="Unassembled WGS sequence"/>
</dbReference>
<reference evidence="7" key="1">
    <citation type="submission" date="2016-11" db="EMBL/GenBank/DDBJ databases">
        <authorList>
            <person name="Varghese N."/>
            <person name="Submissions S."/>
        </authorList>
    </citation>
    <scope>NUCLEOTIDE SEQUENCE [LARGE SCALE GENOMIC DNA]</scope>
    <source>
        <strain evidence="7">DSM 22212</strain>
    </source>
</reference>
<evidence type="ECO:0000256" key="1">
    <source>
        <dbReference type="ARBA" id="ARBA00052141"/>
    </source>
</evidence>
<dbReference type="CDD" id="cd11528">
    <property type="entry name" value="NTP-PPase_MazG_Nterm"/>
    <property type="match status" value="1"/>
</dbReference>
<dbReference type="GO" id="GO:0046047">
    <property type="term" value="P:TTP catabolic process"/>
    <property type="evidence" value="ECO:0007669"/>
    <property type="project" value="TreeGrafter"/>
</dbReference>
<comment type="similarity">
    <text evidence="2">Belongs to the nucleoside triphosphate pyrophosphohydrolase family.</text>
</comment>
<evidence type="ECO:0000256" key="3">
    <source>
        <dbReference type="ARBA" id="ARBA00066372"/>
    </source>
</evidence>
<dbReference type="GO" id="GO:0046076">
    <property type="term" value="P:dTTP catabolic process"/>
    <property type="evidence" value="ECO:0007669"/>
    <property type="project" value="TreeGrafter"/>
</dbReference>
<dbReference type="CDD" id="cd11529">
    <property type="entry name" value="NTP-PPase_MazG_Cterm"/>
    <property type="match status" value="1"/>
</dbReference>
<organism evidence="6 7">
    <name type="scientific">Rhodothermus profundi</name>
    <dbReference type="NCBI Taxonomy" id="633813"/>
    <lineage>
        <taxon>Bacteria</taxon>
        <taxon>Pseudomonadati</taxon>
        <taxon>Rhodothermota</taxon>
        <taxon>Rhodothermia</taxon>
        <taxon>Rhodothermales</taxon>
        <taxon>Rhodothermaceae</taxon>
        <taxon>Rhodothermus</taxon>
    </lineage>
</organism>
<dbReference type="FunFam" id="1.10.287.1080:FF:000003">
    <property type="entry name" value="Nucleoside triphosphate pyrophosphohydrolase"/>
    <property type="match status" value="1"/>
</dbReference>
<evidence type="ECO:0000256" key="2">
    <source>
        <dbReference type="ARBA" id="ARBA00061115"/>
    </source>
</evidence>
<proteinExistence type="inferred from homology"/>
<dbReference type="GO" id="GO:0047693">
    <property type="term" value="F:ATP diphosphatase activity"/>
    <property type="evidence" value="ECO:0007669"/>
    <property type="project" value="UniProtKB-EC"/>
</dbReference>
<feature type="domain" description="NTP pyrophosphohydrolase MazG-like" evidence="5">
    <location>
        <begin position="183"/>
        <end position="245"/>
    </location>
</feature>
<dbReference type="GO" id="GO:0046052">
    <property type="term" value="P:UTP catabolic process"/>
    <property type="evidence" value="ECO:0007669"/>
    <property type="project" value="TreeGrafter"/>
</dbReference>
<dbReference type="GO" id="GO:0006203">
    <property type="term" value="P:dGTP catabolic process"/>
    <property type="evidence" value="ECO:0007669"/>
    <property type="project" value="TreeGrafter"/>
</dbReference>
<dbReference type="GO" id="GO:0046081">
    <property type="term" value="P:dUTP catabolic process"/>
    <property type="evidence" value="ECO:0007669"/>
    <property type="project" value="TreeGrafter"/>
</dbReference>
<comment type="catalytic activity">
    <reaction evidence="1">
        <text>ATP + H2O = AMP + diphosphate + H(+)</text>
        <dbReference type="Rhea" id="RHEA:14245"/>
        <dbReference type="ChEBI" id="CHEBI:15377"/>
        <dbReference type="ChEBI" id="CHEBI:15378"/>
        <dbReference type="ChEBI" id="CHEBI:30616"/>
        <dbReference type="ChEBI" id="CHEBI:33019"/>
        <dbReference type="ChEBI" id="CHEBI:456215"/>
        <dbReference type="EC" id="3.6.1.8"/>
    </reaction>
</comment>
<dbReference type="NCBIfam" id="TIGR00444">
    <property type="entry name" value="mazG"/>
    <property type="match status" value="1"/>
</dbReference>
<evidence type="ECO:0000313" key="7">
    <source>
        <dbReference type="Proteomes" id="UP000185812"/>
    </source>
</evidence>
<evidence type="ECO:0000313" key="6">
    <source>
        <dbReference type="EMBL" id="SHK38199.1"/>
    </source>
</evidence>
<dbReference type="RefSeq" id="WP_072714877.1">
    <property type="nucleotide sequence ID" value="NZ_FRAU01000002.1"/>
</dbReference>
<dbReference type="STRING" id="633813.SAMN04488087_1028"/>
<name>A0A1M6S0U4_9BACT</name>
<dbReference type="Gene3D" id="1.10.287.1080">
    <property type="entry name" value="MazG-like"/>
    <property type="match status" value="2"/>
</dbReference>
<feature type="domain" description="NTP pyrophosphohydrolase MazG-like" evidence="5">
    <location>
        <begin position="42"/>
        <end position="115"/>
    </location>
</feature>
<dbReference type="Pfam" id="PF03819">
    <property type="entry name" value="MazG"/>
    <property type="match status" value="2"/>
</dbReference>
<keyword evidence="6" id="KW-0378">Hydrolase</keyword>
<dbReference type="InterPro" id="IPR011551">
    <property type="entry name" value="NTP_PyrPHydrolase_MazG"/>
</dbReference>
<dbReference type="PANTHER" id="PTHR30522:SF0">
    <property type="entry name" value="NUCLEOSIDE TRIPHOSPHATE PYROPHOSPHOHYDROLASE"/>
    <property type="match status" value="1"/>
</dbReference>
<dbReference type="EC" id="3.6.1.8" evidence="3"/>
<evidence type="ECO:0000256" key="4">
    <source>
        <dbReference type="ARBA" id="ARBA00074799"/>
    </source>
</evidence>
<evidence type="ECO:0000259" key="5">
    <source>
        <dbReference type="Pfam" id="PF03819"/>
    </source>
</evidence>
<dbReference type="InterPro" id="IPR048015">
    <property type="entry name" value="NTP-PPase_MazG-like_N"/>
</dbReference>
<dbReference type="SUPFAM" id="SSF101386">
    <property type="entry name" value="all-alpha NTP pyrophosphatases"/>
    <property type="match status" value="2"/>
</dbReference>
<dbReference type="PANTHER" id="PTHR30522">
    <property type="entry name" value="NUCLEOSIDE TRIPHOSPHATE PYROPHOSPHOHYDROLASE"/>
    <property type="match status" value="1"/>
</dbReference>
<dbReference type="OrthoDB" id="9808939at2"/>
<dbReference type="FunFam" id="1.10.287.1080:FF:000001">
    <property type="entry name" value="Nucleoside triphosphate pyrophosphohydrolase"/>
    <property type="match status" value="1"/>
</dbReference>
<protein>
    <recommendedName>
        <fullName evidence="4">Nucleoside triphosphate pyrophosphohydrolase</fullName>
        <ecNumber evidence="3">3.6.1.8</ecNumber>
    </recommendedName>
</protein>
<gene>
    <name evidence="6" type="ORF">SAMN04488087_1028</name>
</gene>
<dbReference type="InterPro" id="IPR004518">
    <property type="entry name" value="MazG-like_dom"/>
</dbReference>
<dbReference type="GO" id="GO:0046061">
    <property type="term" value="P:dATP catabolic process"/>
    <property type="evidence" value="ECO:0007669"/>
    <property type="project" value="TreeGrafter"/>
</dbReference>
<dbReference type="NCBIfam" id="NF007113">
    <property type="entry name" value="PRK09562.1"/>
    <property type="match status" value="1"/>
</dbReference>
<dbReference type="EMBL" id="FRAU01000002">
    <property type="protein sequence ID" value="SHK38199.1"/>
    <property type="molecule type" value="Genomic_DNA"/>
</dbReference>
<keyword evidence="7" id="KW-1185">Reference proteome</keyword>
<dbReference type="InterPro" id="IPR048011">
    <property type="entry name" value="NTP-PPase_MazG-like_C"/>
</dbReference>
<dbReference type="AlphaFoldDB" id="A0A1M6S0U4"/>
<sequence>MADAKKPYDPAFREPEDRLEAYADFVAIVRQLRRDCPWDREQTHDSVKHLLIEEAYEVVSAIEEKDWEELKRELGDLLLHVVFHSIMAEQAGRFTLKDVIETETEKLIRRHPHVFGEVEVGSVQEVLSNWEQIKLKEKAASRKQQVLALEGVPRHLPALLRAYRIQEKAAGVGFDFPEREQAWQKVAEELEEFRHLVAAGAAPEALEEELGDVLFALVNYARLLGLNPENALQQTNNKFIRRFRHIEVRLAEQGRTPAEADLEEMDRYWEEAKALDQRDSHS</sequence>
<accession>A0A1M6S0U4</accession>
<dbReference type="GO" id="GO:0006950">
    <property type="term" value="P:response to stress"/>
    <property type="evidence" value="ECO:0007669"/>
    <property type="project" value="UniProtKB-ARBA"/>
</dbReference>